<dbReference type="PRINTS" id="PR00080">
    <property type="entry name" value="SDRFAMILY"/>
</dbReference>
<dbReference type="GO" id="GO:0016616">
    <property type="term" value="F:oxidoreductase activity, acting on the CH-OH group of donors, NAD or NADP as acceptor"/>
    <property type="evidence" value="ECO:0007669"/>
    <property type="project" value="TreeGrafter"/>
</dbReference>
<evidence type="ECO:0000256" key="2">
    <source>
        <dbReference type="ARBA" id="ARBA00022857"/>
    </source>
</evidence>
<dbReference type="FunFam" id="3.40.50.720:FF:000084">
    <property type="entry name" value="Short-chain dehydrogenase reductase"/>
    <property type="match status" value="1"/>
</dbReference>
<dbReference type="Pfam" id="PF13561">
    <property type="entry name" value="adh_short_C2"/>
    <property type="match status" value="1"/>
</dbReference>
<organism evidence="3 4">
    <name type="scientific">Aspergillus sergii</name>
    <dbReference type="NCBI Taxonomy" id="1034303"/>
    <lineage>
        <taxon>Eukaryota</taxon>
        <taxon>Fungi</taxon>
        <taxon>Dikarya</taxon>
        <taxon>Ascomycota</taxon>
        <taxon>Pezizomycotina</taxon>
        <taxon>Eurotiomycetes</taxon>
        <taxon>Eurotiomycetidae</taxon>
        <taxon>Eurotiales</taxon>
        <taxon>Aspergillaceae</taxon>
        <taxon>Aspergillus</taxon>
        <taxon>Aspergillus subgen. Circumdati</taxon>
    </lineage>
</organism>
<dbReference type="InterPro" id="IPR036291">
    <property type="entry name" value="NAD(P)-bd_dom_sf"/>
</dbReference>
<gene>
    <name evidence="3" type="ORF">BDV39DRAFT_201100</name>
</gene>
<dbReference type="AlphaFoldDB" id="A0A5N6XH56"/>
<dbReference type="PANTHER" id="PTHR42760">
    <property type="entry name" value="SHORT-CHAIN DEHYDROGENASES/REDUCTASES FAMILY MEMBER"/>
    <property type="match status" value="1"/>
</dbReference>
<protein>
    <recommendedName>
        <fullName evidence="5">NAD(P)-binding protein</fullName>
    </recommendedName>
</protein>
<dbReference type="InterPro" id="IPR002347">
    <property type="entry name" value="SDR_fam"/>
</dbReference>
<reference evidence="4" key="1">
    <citation type="submission" date="2019-04" db="EMBL/GenBank/DDBJ databases">
        <title>Friends and foes A comparative genomics studyof 23 Aspergillus species from section Flavi.</title>
        <authorList>
            <consortium name="DOE Joint Genome Institute"/>
            <person name="Kjaerbolling I."/>
            <person name="Vesth T."/>
            <person name="Frisvad J.C."/>
            <person name="Nybo J.L."/>
            <person name="Theobald S."/>
            <person name="Kildgaard S."/>
            <person name="Isbrandt T."/>
            <person name="Kuo A."/>
            <person name="Sato A."/>
            <person name="Lyhne E.K."/>
            <person name="Kogle M.E."/>
            <person name="Wiebenga A."/>
            <person name="Kun R.S."/>
            <person name="Lubbers R.J."/>
            <person name="Makela M.R."/>
            <person name="Barry K."/>
            <person name="Chovatia M."/>
            <person name="Clum A."/>
            <person name="Daum C."/>
            <person name="Haridas S."/>
            <person name="He G."/>
            <person name="LaButti K."/>
            <person name="Lipzen A."/>
            <person name="Mondo S."/>
            <person name="Riley R."/>
            <person name="Salamov A."/>
            <person name="Simmons B.A."/>
            <person name="Magnuson J.K."/>
            <person name="Henrissat B."/>
            <person name="Mortensen U.H."/>
            <person name="Larsen T.O."/>
            <person name="Devries R.P."/>
            <person name="Grigoriev I.V."/>
            <person name="Machida M."/>
            <person name="Baker S.E."/>
            <person name="Andersen M.R."/>
        </authorList>
    </citation>
    <scope>NUCLEOTIDE SEQUENCE [LARGE SCALE GENOMIC DNA]</scope>
    <source>
        <strain evidence="4">CBS 130017</strain>
    </source>
</reference>
<dbReference type="EMBL" id="ML741769">
    <property type="protein sequence ID" value="KAE8331449.1"/>
    <property type="molecule type" value="Genomic_DNA"/>
</dbReference>
<evidence type="ECO:0000256" key="1">
    <source>
        <dbReference type="ARBA" id="ARBA00006484"/>
    </source>
</evidence>
<keyword evidence="4" id="KW-1185">Reference proteome</keyword>
<comment type="similarity">
    <text evidence="1">Belongs to the short-chain dehydrogenases/reductases (SDR) family.</text>
</comment>
<dbReference type="Proteomes" id="UP000325945">
    <property type="component" value="Unassembled WGS sequence"/>
</dbReference>
<dbReference type="PRINTS" id="PR00081">
    <property type="entry name" value="GDHRDH"/>
</dbReference>
<dbReference type="CDD" id="cd05233">
    <property type="entry name" value="SDR_c"/>
    <property type="match status" value="1"/>
</dbReference>
<dbReference type="SUPFAM" id="SSF51735">
    <property type="entry name" value="NAD(P)-binding Rossmann-fold domains"/>
    <property type="match status" value="1"/>
</dbReference>
<evidence type="ECO:0000313" key="4">
    <source>
        <dbReference type="Proteomes" id="UP000325945"/>
    </source>
</evidence>
<name>A0A5N6XH56_9EURO</name>
<dbReference type="Gene3D" id="3.40.50.720">
    <property type="entry name" value="NAD(P)-binding Rossmann-like Domain"/>
    <property type="match status" value="1"/>
</dbReference>
<evidence type="ECO:0000313" key="3">
    <source>
        <dbReference type="EMBL" id="KAE8331449.1"/>
    </source>
</evidence>
<accession>A0A5N6XH56</accession>
<keyword evidence="2" id="KW-0521">NADP</keyword>
<sequence length="262" mass="27547">MDFPGVALITGAGSGIGQQTSILYAKEGCQRLTIADINSTALEHTQQLINSVAPAAQVLVRACDVSKEEEVEAMVDETVTRFGRIDYCANVAGISLLGPPTDQIATALFDRDQNINLRGLFFCERAELRAMLKQEPDSRYTARGSIVNVSSMAGLVGLGDLPVYSASKHGVVGLSKADGMHYGQHGIRVNTVCPGAINTPILQNSGNAVGVKPLTSPDAIQNALGRFGDPQEVAEALVWITSHRASYITAAVLAVNGGQIGA</sequence>
<evidence type="ECO:0008006" key="5">
    <source>
        <dbReference type="Google" id="ProtNLM"/>
    </source>
</evidence>
<proteinExistence type="inferred from homology"/>